<dbReference type="PRINTS" id="PR00344">
    <property type="entry name" value="BCTRLSENSOR"/>
</dbReference>
<name>A0ABN1I487_9GAMM</name>
<dbReference type="InterPro" id="IPR029150">
    <property type="entry name" value="dCache_3"/>
</dbReference>
<dbReference type="Gene3D" id="3.30.450.20">
    <property type="entry name" value="PAS domain"/>
    <property type="match status" value="2"/>
</dbReference>
<dbReference type="SMART" id="SM00091">
    <property type="entry name" value="PAS"/>
    <property type="match status" value="2"/>
</dbReference>
<dbReference type="SUPFAM" id="SSF47226">
    <property type="entry name" value="Histidine-containing phosphotransfer domain, HPT domain"/>
    <property type="match status" value="1"/>
</dbReference>
<evidence type="ECO:0000256" key="8">
    <source>
        <dbReference type="ARBA" id="ARBA00022840"/>
    </source>
</evidence>
<dbReference type="PROSITE" id="PS50113">
    <property type="entry name" value="PAC"/>
    <property type="match status" value="1"/>
</dbReference>
<dbReference type="CDD" id="cd00088">
    <property type="entry name" value="HPT"/>
    <property type="match status" value="1"/>
</dbReference>
<feature type="domain" description="PAS" evidence="16">
    <location>
        <begin position="487"/>
        <end position="537"/>
    </location>
</feature>
<dbReference type="InterPro" id="IPR036641">
    <property type="entry name" value="HPT_dom_sf"/>
</dbReference>
<dbReference type="InterPro" id="IPR035965">
    <property type="entry name" value="PAS-like_dom_sf"/>
</dbReference>
<dbReference type="CDD" id="cd00130">
    <property type="entry name" value="PAS"/>
    <property type="match status" value="2"/>
</dbReference>
<feature type="modified residue" description="Phosphohistidine" evidence="12">
    <location>
        <position position="1205"/>
    </location>
</feature>
<feature type="domain" description="PAC" evidence="17">
    <location>
        <begin position="553"/>
        <end position="605"/>
    </location>
</feature>
<evidence type="ECO:0000256" key="9">
    <source>
        <dbReference type="ARBA" id="ARBA00022989"/>
    </source>
</evidence>
<evidence type="ECO:0000259" key="18">
    <source>
        <dbReference type="PROSITE" id="PS50894"/>
    </source>
</evidence>
<dbReference type="InterPro" id="IPR011006">
    <property type="entry name" value="CheY-like_superfamily"/>
</dbReference>
<dbReference type="Gene3D" id="1.20.120.160">
    <property type="entry name" value="HPT domain"/>
    <property type="match status" value="1"/>
</dbReference>
<dbReference type="PROSITE" id="PS50110">
    <property type="entry name" value="RESPONSE_REGULATORY"/>
    <property type="match status" value="2"/>
</dbReference>
<dbReference type="Pfam" id="PF13426">
    <property type="entry name" value="PAS_9"/>
    <property type="match status" value="2"/>
</dbReference>
<evidence type="ECO:0000256" key="12">
    <source>
        <dbReference type="PROSITE-ProRule" id="PRU00110"/>
    </source>
</evidence>
<keyword evidence="9" id="KW-1133">Transmembrane helix</keyword>
<comment type="caution">
    <text evidence="19">The sequence shown here is derived from an EMBL/GenBank/DDBJ whole genome shotgun (WGS) entry which is preliminary data.</text>
</comment>
<evidence type="ECO:0000256" key="1">
    <source>
        <dbReference type="ARBA" id="ARBA00000085"/>
    </source>
</evidence>
<dbReference type="PROSITE" id="PS50109">
    <property type="entry name" value="HIS_KIN"/>
    <property type="match status" value="1"/>
</dbReference>
<feature type="domain" description="HPt" evidence="18">
    <location>
        <begin position="1166"/>
        <end position="1259"/>
    </location>
</feature>
<dbReference type="RefSeq" id="WP_343803756.1">
    <property type="nucleotide sequence ID" value="NZ_BAAAET010000001.1"/>
</dbReference>
<evidence type="ECO:0000256" key="10">
    <source>
        <dbReference type="ARBA" id="ARBA00023012"/>
    </source>
</evidence>
<dbReference type="CDD" id="cd00082">
    <property type="entry name" value="HisKA"/>
    <property type="match status" value="1"/>
</dbReference>
<keyword evidence="6" id="KW-0812">Transmembrane</keyword>
<evidence type="ECO:0000256" key="7">
    <source>
        <dbReference type="ARBA" id="ARBA00022741"/>
    </source>
</evidence>
<evidence type="ECO:0000256" key="13">
    <source>
        <dbReference type="PROSITE-ProRule" id="PRU00169"/>
    </source>
</evidence>
<dbReference type="InterPro" id="IPR003661">
    <property type="entry name" value="HisK_dim/P_dom"/>
</dbReference>
<keyword evidence="4" id="KW-1003">Cell membrane</keyword>
<dbReference type="InterPro" id="IPR036097">
    <property type="entry name" value="HisK_dim/P_sf"/>
</dbReference>
<dbReference type="InterPro" id="IPR003594">
    <property type="entry name" value="HATPase_dom"/>
</dbReference>
<dbReference type="InterPro" id="IPR001610">
    <property type="entry name" value="PAC"/>
</dbReference>
<dbReference type="Pfam" id="PF01627">
    <property type="entry name" value="Hpt"/>
    <property type="match status" value="1"/>
</dbReference>
<keyword evidence="10" id="KW-0902">Two-component regulatory system</keyword>
<organism evidence="19 20">
    <name type="scientific">Marinobacterium maritimum</name>
    <dbReference type="NCBI Taxonomy" id="500162"/>
    <lineage>
        <taxon>Bacteria</taxon>
        <taxon>Pseudomonadati</taxon>
        <taxon>Pseudomonadota</taxon>
        <taxon>Gammaproteobacteria</taxon>
        <taxon>Oceanospirillales</taxon>
        <taxon>Oceanospirillaceae</taxon>
        <taxon>Marinobacterium</taxon>
    </lineage>
</organism>
<dbReference type="Pfam" id="PF00072">
    <property type="entry name" value="Response_reg"/>
    <property type="match status" value="2"/>
</dbReference>
<evidence type="ECO:0000259" key="14">
    <source>
        <dbReference type="PROSITE" id="PS50109"/>
    </source>
</evidence>
<dbReference type="InterPro" id="IPR000700">
    <property type="entry name" value="PAS-assoc_C"/>
</dbReference>
<keyword evidence="20" id="KW-1185">Reference proteome</keyword>
<dbReference type="InterPro" id="IPR004358">
    <property type="entry name" value="Sig_transdc_His_kin-like_C"/>
</dbReference>
<dbReference type="Pfam" id="PF00512">
    <property type="entry name" value="HisKA"/>
    <property type="match status" value="1"/>
</dbReference>
<feature type="modified residue" description="4-aspartylphosphate" evidence="13">
    <location>
        <position position="916"/>
    </location>
</feature>
<dbReference type="SMART" id="SM00387">
    <property type="entry name" value="HATPase_c"/>
    <property type="match status" value="1"/>
</dbReference>
<dbReference type="InterPro" id="IPR008207">
    <property type="entry name" value="Sig_transdc_His_kin_Hpt_dom"/>
</dbReference>
<dbReference type="EMBL" id="BAAAET010000001">
    <property type="protein sequence ID" value="GAA0687577.1"/>
    <property type="molecule type" value="Genomic_DNA"/>
</dbReference>
<feature type="domain" description="Response regulatory" evidence="15">
    <location>
        <begin position="1008"/>
        <end position="1127"/>
    </location>
</feature>
<dbReference type="PROSITE" id="PS50112">
    <property type="entry name" value="PAS"/>
    <property type="match status" value="2"/>
</dbReference>
<dbReference type="SMART" id="SM00388">
    <property type="entry name" value="HisKA"/>
    <property type="match status" value="1"/>
</dbReference>
<evidence type="ECO:0000259" key="16">
    <source>
        <dbReference type="PROSITE" id="PS50112"/>
    </source>
</evidence>
<keyword evidence="8" id="KW-0067">ATP-binding</keyword>
<feature type="domain" description="PAS" evidence="16">
    <location>
        <begin position="351"/>
        <end position="403"/>
    </location>
</feature>
<dbReference type="SUPFAM" id="SSF55785">
    <property type="entry name" value="PYP-like sensor domain (PAS domain)"/>
    <property type="match status" value="2"/>
</dbReference>
<dbReference type="SUPFAM" id="SSF55874">
    <property type="entry name" value="ATPase domain of HSP90 chaperone/DNA topoisomerase II/histidine kinase"/>
    <property type="match status" value="1"/>
</dbReference>
<keyword evidence="11" id="KW-0472">Membrane</keyword>
<dbReference type="NCBIfam" id="TIGR00229">
    <property type="entry name" value="sensory_box"/>
    <property type="match status" value="2"/>
</dbReference>
<sequence>MNLRIFAIALGGFLLSASLGVASIQLLVNFEVRNQLDARLEQESVAYRAVLQGLSKVSRTLYDETINTPAVTALVHDILHTHGDEQDIARGKLLRELYPSYLRLQEQGIRQLHFHSPDGLSLLRFHRPLKYGDSLFELRESVRLANTELKPVEGFEVGRLFHGFRFVFPLFHAGEHIGSVESSVSFKTIEDSLQALVSNELFEFVLNRDRVFAMLYPSERSIYQPFGLNDEYVIEDIGAKLGTPRVVPELQQQLEPMLVPDQAQIHARMIKGKPFGLTVKLKGQRYAALFLPVFDVSEEVGAYILTFAQVPEIENIYRNGLWIQLSSLALLASLAMGYYRRQTTNITIAREREKLQSITERMAEGLFVQDTEGRITFLNEAAERILGVKAKEAIGQVAHDLFHVHYDANGCPVSIDNCPIRTVTYQGDVYESEDEYFRRVSDQQLVPVQVTSAQFLVAGEPAGSITIFRDITQRKLDEEQLKLSDIVFSTTHEGIVVTDAELQVLACNDAFVNLTGYTRDEWLGRHIRMLRSAVHDKAFYETMWAQIGEHGHWEGEVWNRRKDGSLYPLAQTINVVRDEVGQITHFMSVMSDITEQKRYEEELKQARHEALESAHAKAEFLANMSHEIRTPMNGILGMLELVQETELSPEQKDFLGIAQSSGRTLMSLLNSLLDLSKYEAGKVDMEQIDFTLRRLLEETVKLFAPQAQGKGLEIAALIDDSIPEYANGDPTRLRQVITNLLGNAIKFTEQGEVLLTATVVGTEDTGMRLHVVVKDTGIGIATEAQSRIFDSFSQADGSTTRKYGGTGLGLTLSREIVTHLGGQLWLESELGQGSAFHFTIQLREAIEPAALFVPNAELRGLRALIVDDNETNRLIVERYCDSWNIFHQSAADGEEALRLMEGAWMKGKPFDLVLTDMMMPEMDGIALAKRIRADNRFDSARLLLITSYTGRALHRQADAAGFICMLAKPIGRDELHDAIERAIAAAPQALPYTSLTAEGTPARPLNLRVLLAEDNEVNRLVATASLDRLGCTFVVAENGEEALQWLKHESFDLVLMDCQMPVMDGLTATRKFREFERHEGRAAIPVIAMTAFVSGDDIQRCLAAGMDAHIGKPFDPEALRALLLEYGGAPTASESTDNANCVQAEAAEEDVPVLKQQVLDELEQLLDGELDVILQPFIEQMPQLLEQVRTGLETDDLDLSHRAAHTLKSSAANVGGMRVSELAKALEQSVYKQDSALLKQQYQQLADAADQLIQALTGFMAVR</sequence>
<dbReference type="Proteomes" id="UP001499915">
    <property type="component" value="Unassembled WGS sequence"/>
</dbReference>
<feature type="domain" description="Histidine kinase" evidence="14">
    <location>
        <begin position="623"/>
        <end position="844"/>
    </location>
</feature>
<feature type="domain" description="Response regulatory" evidence="15">
    <location>
        <begin position="862"/>
        <end position="983"/>
    </location>
</feature>
<feature type="modified residue" description="4-aspartylphosphate" evidence="13">
    <location>
        <position position="1057"/>
    </location>
</feature>
<proteinExistence type="predicted"/>
<dbReference type="CDD" id="cd16922">
    <property type="entry name" value="HATPase_EvgS-ArcB-TorS-like"/>
    <property type="match status" value="1"/>
</dbReference>
<dbReference type="InterPro" id="IPR036890">
    <property type="entry name" value="HATPase_C_sf"/>
</dbReference>
<dbReference type="EC" id="2.7.13.3" evidence="3"/>
<dbReference type="PANTHER" id="PTHR45339:SF1">
    <property type="entry name" value="HYBRID SIGNAL TRANSDUCTION HISTIDINE KINASE J"/>
    <property type="match status" value="1"/>
</dbReference>
<dbReference type="SUPFAM" id="SSF47384">
    <property type="entry name" value="Homodimeric domain of signal transducing histidine kinase"/>
    <property type="match status" value="1"/>
</dbReference>
<reference evidence="19 20" key="1">
    <citation type="journal article" date="2019" name="Int. J. Syst. Evol. Microbiol.">
        <title>The Global Catalogue of Microorganisms (GCM) 10K type strain sequencing project: providing services to taxonomists for standard genome sequencing and annotation.</title>
        <authorList>
            <consortium name="The Broad Institute Genomics Platform"/>
            <consortium name="The Broad Institute Genome Sequencing Center for Infectious Disease"/>
            <person name="Wu L."/>
            <person name="Ma J."/>
        </authorList>
    </citation>
    <scope>NUCLEOTIDE SEQUENCE [LARGE SCALE GENOMIC DNA]</scope>
    <source>
        <strain evidence="19 20">JCM 15134</strain>
    </source>
</reference>
<evidence type="ECO:0000256" key="6">
    <source>
        <dbReference type="ARBA" id="ARBA00022692"/>
    </source>
</evidence>
<dbReference type="Pfam" id="PF02518">
    <property type="entry name" value="HATPase_c"/>
    <property type="match status" value="1"/>
</dbReference>
<protein>
    <recommendedName>
        <fullName evidence="3">histidine kinase</fullName>
        <ecNumber evidence="3">2.7.13.3</ecNumber>
    </recommendedName>
</protein>
<evidence type="ECO:0000256" key="4">
    <source>
        <dbReference type="ARBA" id="ARBA00022475"/>
    </source>
</evidence>
<dbReference type="SMART" id="SM00073">
    <property type="entry name" value="HPT"/>
    <property type="match status" value="1"/>
</dbReference>
<evidence type="ECO:0000259" key="17">
    <source>
        <dbReference type="PROSITE" id="PS50113"/>
    </source>
</evidence>
<evidence type="ECO:0000256" key="5">
    <source>
        <dbReference type="ARBA" id="ARBA00022553"/>
    </source>
</evidence>
<accession>A0ABN1I487</accession>
<evidence type="ECO:0000256" key="11">
    <source>
        <dbReference type="ARBA" id="ARBA00023136"/>
    </source>
</evidence>
<dbReference type="SMART" id="SM00086">
    <property type="entry name" value="PAC"/>
    <property type="match status" value="2"/>
</dbReference>
<dbReference type="PROSITE" id="PS50894">
    <property type="entry name" value="HPT"/>
    <property type="match status" value="1"/>
</dbReference>
<dbReference type="InterPro" id="IPR000014">
    <property type="entry name" value="PAS"/>
</dbReference>
<dbReference type="SMART" id="SM00448">
    <property type="entry name" value="REC"/>
    <property type="match status" value="2"/>
</dbReference>
<dbReference type="Gene3D" id="3.30.565.10">
    <property type="entry name" value="Histidine kinase-like ATPase, C-terminal domain"/>
    <property type="match status" value="1"/>
</dbReference>
<dbReference type="InterPro" id="IPR001789">
    <property type="entry name" value="Sig_transdc_resp-reg_receiver"/>
</dbReference>
<dbReference type="PANTHER" id="PTHR45339">
    <property type="entry name" value="HYBRID SIGNAL TRANSDUCTION HISTIDINE KINASE J"/>
    <property type="match status" value="1"/>
</dbReference>
<evidence type="ECO:0000313" key="19">
    <source>
        <dbReference type="EMBL" id="GAA0687577.1"/>
    </source>
</evidence>
<evidence type="ECO:0000256" key="2">
    <source>
        <dbReference type="ARBA" id="ARBA00004651"/>
    </source>
</evidence>
<gene>
    <name evidence="19" type="ORF">GCM10009104_12130</name>
</gene>
<dbReference type="Pfam" id="PF14827">
    <property type="entry name" value="dCache_3"/>
    <property type="match status" value="1"/>
</dbReference>
<keyword evidence="7" id="KW-0547">Nucleotide-binding</keyword>
<keyword evidence="5 13" id="KW-0597">Phosphoprotein</keyword>
<dbReference type="Gene3D" id="3.40.50.2300">
    <property type="match status" value="2"/>
</dbReference>
<comment type="subcellular location">
    <subcellularLocation>
        <location evidence="2">Cell membrane</location>
        <topology evidence="2">Multi-pass membrane protein</topology>
    </subcellularLocation>
</comment>
<dbReference type="Gene3D" id="1.10.287.130">
    <property type="match status" value="1"/>
</dbReference>
<evidence type="ECO:0000313" key="20">
    <source>
        <dbReference type="Proteomes" id="UP001499915"/>
    </source>
</evidence>
<dbReference type="SUPFAM" id="SSF52172">
    <property type="entry name" value="CheY-like"/>
    <property type="match status" value="2"/>
</dbReference>
<dbReference type="CDD" id="cd17546">
    <property type="entry name" value="REC_hyHK_CKI1_RcsC-like"/>
    <property type="match status" value="2"/>
</dbReference>
<dbReference type="InterPro" id="IPR005467">
    <property type="entry name" value="His_kinase_dom"/>
</dbReference>
<evidence type="ECO:0000256" key="3">
    <source>
        <dbReference type="ARBA" id="ARBA00012438"/>
    </source>
</evidence>
<evidence type="ECO:0000259" key="15">
    <source>
        <dbReference type="PROSITE" id="PS50110"/>
    </source>
</evidence>
<comment type="catalytic activity">
    <reaction evidence="1">
        <text>ATP + protein L-histidine = ADP + protein N-phospho-L-histidine.</text>
        <dbReference type="EC" id="2.7.13.3"/>
    </reaction>
</comment>